<proteinExistence type="predicted"/>
<reference evidence="4" key="1">
    <citation type="submission" date="2015-07" db="EMBL/GenBank/DDBJ databases">
        <title>Genome sequencing project for genomic taxonomy and phylogenomics of Bacillus-like bacteria.</title>
        <authorList>
            <person name="Liu B."/>
            <person name="Wang J."/>
            <person name="Zhu Y."/>
            <person name="Liu G."/>
            <person name="Chen Q."/>
            <person name="Chen Z."/>
            <person name="Lan J."/>
            <person name="Che J."/>
            <person name="Ge C."/>
            <person name="Shi H."/>
            <person name="Pan Z."/>
            <person name="Liu X."/>
        </authorList>
    </citation>
    <scope>NUCLEOTIDE SEQUENCE [LARGE SCALE GENOMIC DNA]</scope>
    <source>
        <strain evidence="4">DSM 9887</strain>
    </source>
</reference>
<dbReference type="Proteomes" id="UP000319578">
    <property type="component" value="Unassembled WGS sequence"/>
</dbReference>
<evidence type="ECO:0000313" key="3">
    <source>
        <dbReference type="EMBL" id="KNB72933.1"/>
    </source>
</evidence>
<dbReference type="EMBL" id="LGIQ01000007">
    <property type="protein sequence ID" value="KNB72933.1"/>
    <property type="molecule type" value="Genomic_DNA"/>
</dbReference>
<evidence type="ECO:0000313" key="2">
    <source>
        <dbReference type="EMBL" id="GED72535.1"/>
    </source>
</evidence>
<dbReference type="Pfam" id="PF14490">
    <property type="entry name" value="HHH_RecD2"/>
    <property type="match status" value="1"/>
</dbReference>
<evidence type="ECO:0000259" key="1">
    <source>
        <dbReference type="Pfam" id="PF14490"/>
    </source>
</evidence>
<dbReference type="Gene3D" id="1.10.10.2220">
    <property type="match status" value="1"/>
</dbReference>
<reference evidence="2 5" key="3">
    <citation type="submission" date="2019-06" db="EMBL/GenBank/DDBJ databases">
        <title>Whole genome shotgun sequence of Brevibacillus reuszeri NBRC 15719.</title>
        <authorList>
            <person name="Hosoyama A."/>
            <person name="Uohara A."/>
            <person name="Ohji S."/>
            <person name="Ichikawa N."/>
        </authorList>
    </citation>
    <scope>NUCLEOTIDE SEQUENCE [LARGE SCALE GENOMIC DNA]</scope>
    <source>
        <strain evidence="2 5">NBRC 15719</strain>
    </source>
</reference>
<dbReference type="RefSeq" id="WP_049738982.1">
    <property type="nucleotide sequence ID" value="NZ_BJON01000031.1"/>
</dbReference>
<dbReference type="InterPro" id="IPR029493">
    <property type="entry name" value="RecD2-like_HHH"/>
</dbReference>
<comment type="caution">
    <text evidence="3">The sequence shown here is derived from an EMBL/GenBank/DDBJ whole genome shotgun (WGS) entry which is preliminary data.</text>
</comment>
<evidence type="ECO:0000313" key="4">
    <source>
        <dbReference type="Proteomes" id="UP000036834"/>
    </source>
</evidence>
<dbReference type="OrthoDB" id="9803432at2"/>
<accession>A0A0K9YW77</accession>
<sequence>MNNDVIEVELTPDAQKFYSDKSNFGVYSCMSSDWEWLEFDHRSRFTIVGNMPRLNINANYKATLEKKLHAKYGVTYEVKSIMQLLPSSVSEQKAYLETILTDNQVRAIYEVYPNEDVIKLFQDNTLDYKKIKGVGEVTYKSIRERVLENLNIQQTLSSLSRYNITYNLILKLIRHFGSAELAIQKVEENPYSLTDVSGVGFLKADTIAQSMNFDKTSPFRIRAGIEYVIEQDQFNGHTYISAHQLIETTEELLSLPQNLIIEQVKQHDNLVIIDDKVALKKTYEAEKYIALRLVDLLNESKELNFDVDLFIREQEESLKIKLTRQQKDFLYKIKSNNVNLLIGYADSHKCRGCSLIY</sequence>
<dbReference type="PATRIC" id="fig|54915.3.peg.1810"/>
<dbReference type="SUPFAM" id="SSF52540">
    <property type="entry name" value="P-loop containing nucleoside triphosphate hydrolases"/>
    <property type="match status" value="1"/>
</dbReference>
<gene>
    <name evidence="3" type="ORF">ADS79_13990</name>
    <name evidence="2" type="ORF">BRE01_62370</name>
</gene>
<dbReference type="Proteomes" id="UP000036834">
    <property type="component" value="Unassembled WGS sequence"/>
</dbReference>
<dbReference type="STRING" id="54915.ADS79_13990"/>
<name>A0A0K9YW77_9BACL</name>
<reference evidence="3" key="2">
    <citation type="submission" date="2015-07" db="EMBL/GenBank/DDBJ databases">
        <title>MeaNS - Measles Nucleotide Surveillance Program.</title>
        <authorList>
            <person name="Tran T."/>
            <person name="Druce J."/>
        </authorList>
    </citation>
    <scope>NUCLEOTIDE SEQUENCE</scope>
    <source>
        <strain evidence="3">DSM 9887</strain>
    </source>
</reference>
<dbReference type="EMBL" id="BJON01000031">
    <property type="protein sequence ID" value="GED72535.1"/>
    <property type="molecule type" value="Genomic_DNA"/>
</dbReference>
<organism evidence="3 4">
    <name type="scientific">Brevibacillus reuszeri</name>
    <dbReference type="NCBI Taxonomy" id="54915"/>
    <lineage>
        <taxon>Bacteria</taxon>
        <taxon>Bacillati</taxon>
        <taxon>Bacillota</taxon>
        <taxon>Bacilli</taxon>
        <taxon>Bacillales</taxon>
        <taxon>Paenibacillaceae</taxon>
        <taxon>Brevibacillus</taxon>
    </lineage>
</organism>
<protein>
    <recommendedName>
        <fullName evidence="1">ATP-dependent RecD2 DNA helicase-like helix-hairpin-helix domain-containing protein</fullName>
    </recommendedName>
</protein>
<evidence type="ECO:0000313" key="5">
    <source>
        <dbReference type="Proteomes" id="UP000319578"/>
    </source>
</evidence>
<dbReference type="InterPro" id="IPR027417">
    <property type="entry name" value="P-loop_NTPase"/>
</dbReference>
<dbReference type="AlphaFoldDB" id="A0A0K9YW77"/>
<keyword evidence="5" id="KW-1185">Reference proteome</keyword>
<feature type="domain" description="ATP-dependent RecD2 DNA helicase-like helix-hairpin-helix" evidence="1">
    <location>
        <begin position="151"/>
        <end position="239"/>
    </location>
</feature>